<dbReference type="Pfam" id="PF19903">
    <property type="entry name" value="DUF6376"/>
    <property type="match status" value="1"/>
</dbReference>
<organism evidence="1 2">
    <name type="scientific">Marinicrinis lubricantis</name>
    <dbReference type="NCBI Taxonomy" id="2086470"/>
    <lineage>
        <taxon>Bacteria</taxon>
        <taxon>Bacillati</taxon>
        <taxon>Bacillota</taxon>
        <taxon>Bacilli</taxon>
        <taxon>Bacillales</taxon>
        <taxon>Paenibacillaceae</taxon>
    </lineage>
</organism>
<proteinExistence type="predicted"/>
<evidence type="ECO:0000313" key="2">
    <source>
        <dbReference type="Proteomes" id="UP001596250"/>
    </source>
</evidence>
<dbReference type="EMBL" id="JBHSQV010000168">
    <property type="protein sequence ID" value="MFC5987655.1"/>
    <property type="molecule type" value="Genomic_DNA"/>
</dbReference>
<protein>
    <submittedName>
        <fullName evidence="1">DUF6376 family protein</fullName>
    </submittedName>
</protein>
<reference evidence="2" key="1">
    <citation type="journal article" date="2019" name="Int. J. Syst. Evol. Microbiol.">
        <title>The Global Catalogue of Microorganisms (GCM) 10K type strain sequencing project: providing services to taxonomists for standard genome sequencing and annotation.</title>
        <authorList>
            <consortium name="The Broad Institute Genomics Platform"/>
            <consortium name="The Broad Institute Genome Sequencing Center for Infectious Disease"/>
            <person name="Wu L."/>
            <person name="Ma J."/>
        </authorList>
    </citation>
    <scope>NUCLEOTIDE SEQUENCE [LARGE SCALE GENOMIC DNA]</scope>
    <source>
        <strain evidence="2">CCM 8749</strain>
    </source>
</reference>
<dbReference type="RefSeq" id="WP_379895064.1">
    <property type="nucleotide sequence ID" value="NZ_CBCSCT010000033.1"/>
</dbReference>
<keyword evidence="2" id="KW-1185">Reference proteome</keyword>
<accession>A0ABW1IRD6</accession>
<dbReference type="Proteomes" id="UP001596250">
    <property type="component" value="Unassembled WGS sequence"/>
</dbReference>
<comment type="caution">
    <text evidence="1">The sequence shown here is derived from an EMBL/GenBank/DDBJ whole genome shotgun (WGS) entry which is preliminary data.</text>
</comment>
<sequence>MIEHVDQSLNYVNETTSYIQDTTSFFQNLPGEVEQAVKDSAAKAEFMNELESMQQRIEEINLLEPPVIASDVHDQLLQYNEQLLIHIQGLREQLPLPDFNPVQYFEQHPITQQVNQLNDLINPLEAL</sequence>
<gene>
    <name evidence="1" type="ORF">ACFPXP_14710</name>
</gene>
<name>A0ABW1IRD6_9BACL</name>
<dbReference type="InterPro" id="IPR045956">
    <property type="entry name" value="DUF6376"/>
</dbReference>
<evidence type="ECO:0000313" key="1">
    <source>
        <dbReference type="EMBL" id="MFC5987655.1"/>
    </source>
</evidence>